<dbReference type="InterPro" id="IPR036485">
    <property type="entry name" value="Glu_synth_asu_C_sf"/>
</dbReference>
<keyword evidence="13" id="KW-0560">Oxidoreductase</keyword>
<evidence type="ECO:0000256" key="3">
    <source>
        <dbReference type="ARBA" id="ARBA00001974"/>
    </source>
</evidence>
<dbReference type="PANTHER" id="PTHR11938:SF148">
    <property type="entry name" value="GLUTAMATE SYNTHASE [NADPH] LARGE CHAIN"/>
    <property type="match status" value="1"/>
</dbReference>
<evidence type="ECO:0000256" key="14">
    <source>
        <dbReference type="ARBA" id="ARBA00023004"/>
    </source>
</evidence>
<comment type="caution">
    <text evidence="20">The sequence shown here is derived from an EMBL/GenBank/DDBJ whole genome shotgun (WGS) entry which is preliminary data.</text>
</comment>
<evidence type="ECO:0000256" key="5">
    <source>
        <dbReference type="ARBA" id="ARBA00004909"/>
    </source>
</evidence>
<keyword evidence="8" id="KW-0285">Flavoprotein</keyword>
<reference evidence="20 21" key="1">
    <citation type="submission" date="2017-08" db="EMBL/GenBank/DDBJ databases">
        <title>Lysobacter sylvestris genome.</title>
        <authorList>
            <person name="Zhang D.-C."/>
            <person name="Albuquerque L."/>
            <person name="Franca L."/>
            <person name="Froufe H.J.C."/>
            <person name="Barroso C."/>
            <person name="Egas C."/>
            <person name="Da Costa M."/>
            <person name="Margesin R."/>
        </authorList>
    </citation>
    <scope>NUCLEOTIDE SEQUENCE [LARGE SCALE GENOMIC DNA]</scope>
    <source>
        <strain evidence="20 21">AM20-91</strain>
    </source>
</reference>
<sequence>MDDQRDPLAGGLHDPAIEHDSCGFGLIADVAGPGSRAIVDTALEALSRMEHRGGVAADGLTGDGCGVLLHGCDDFVRALAQDAGIALGDAPVAAGNVFLPRDDADAARCRDTLTRELQNAGLTVAGWRVVPTDDRVCGALARATMPRIEQVFVVDHGDDADAFERKLYLARRRAEESLRAVADFHVIGLSAKLLGYKGMVLPEHLRTLFPDLAHSAISARAVVFHQRFSTNTQPRWPLAQPFRRLAHNGEINSIAGNRAWAQARRSVWKSPLLDVSEFDRSVSIDGSDSQSLDNALEWLQLGGMDLLQAMRILIPPALQSLEYKDADLVAFYEYYAINSEPWDGPAGIVMCDGRHAACSLDRNGLRPARWTLSRDGVFMIASETGVWELPAEDVEAKGKLGPGEMIAVDLVRGRLLDTQAIDAINRARAPYKQWLRQGMSYLHTELIDPALTDAPFDTETLLGFQRLFQLSLEEQEQVLRPLAETEQEAIGSMGDDVPMAAISQRIRPLYDCFRQAFAQVTNPSIDPLREGSVMSLATQIGREGNLFEDKAENVNHVLLNSPVLSQRKLHQLLSLPRFAASHRYIDLYFDANTSLEQALVRICQEAEDAARSGIELLILSDRRPLRDCAAVHALLATGAVHQHLVRTDLRCISNIIVETGTARDPHHFACLVGCGATAVYPYLAYQTLHALARRGILGGKTNGEPLQVGRSYRRGVKKGLLKILSKMGIGTIASYRGAQLFEIVGLDKDIVARCFAGMPSRIGGAGYARLEADARALAEQGWNLNALPEAGGLLRYVHGGEYHQYNPDVVQSLQHAVLTGDRDDWKQYSNLVDQRPPAALRDLLRARPLGPPVPLDEVEPAAAIIRRFDSAGMSLGALSPEAHEALAIAMNRLGARSNSGEGGEDPARYHDERRSKIKQIASGRFGVTPEYLINAEVLQIKLAQGAKPGEGGQLPGSKVNPLIARLRYAKPGIGLISPPPHHDIYSIEDLAQLIFDLRQINPRALISVKLVSHAGVGTIAAGVVKAGADLITISGHDGGTGASPIGSIRYAGVPWELGLSEARQALQGNDLRDKVLLQTDGGLKTGLDVIKAALLGADSFGFGTAPMIALGCKYLRICHLNNCATGVATQDARLREQHFKGLPERAETFFRNVAEDVREHLAALGARSLGELVGRSDLLEQHLRHTRDDVDIDLSALLRSDPDLPASYCGSPALQAPPNGLAATLERELADVIARGTGGETSHAIHNTDRSIGTRLSGVIAQHHGNTGMSDHPITLHLHGNAGQSLGAFNAGGLNIELSGDANDYVGKGMAGGRIVLHPAAGSRFASEVTPILGNTCLYGATGGELYAAGRAGERFAVRNSGATAVVEGAGDHCCEYMTGGTVVVLGDVGLNFGAGFTGGIAYVLDRERDFVDRYNHELIDIQRITSEHFDIYRQHLRELIETHARLTGSAWSAHILDHFRDHIGKFWLAKPKAADIDALADELRRAA</sequence>
<evidence type="ECO:0000256" key="12">
    <source>
        <dbReference type="ARBA" id="ARBA00022962"/>
    </source>
</evidence>
<keyword evidence="21" id="KW-1185">Reference proteome</keyword>
<evidence type="ECO:0000313" key="21">
    <source>
        <dbReference type="Proteomes" id="UP000236220"/>
    </source>
</evidence>
<dbReference type="GO" id="GO:0006537">
    <property type="term" value="P:glutamate biosynthetic process"/>
    <property type="evidence" value="ECO:0007669"/>
    <property type="project" value="UniProtKB-KW"/>
</dbReference>
<dbReference type="Pfam" id="PF01645">
    <property type="entry name" value="Glu_synthase"/>
    <property type="match status" value="1"/>
</dbReference>
<dbReference type="Pfam" id="PF00310">
    <property type="entry name" value="GATase_2"/>
    <property type="match status" value="1"/>
</dbReference>
<comment type="cofactor">
    <cofactor evidence="2">
        <name>[3Fe-4S] cluster</name>
        <dbReference type="ChEBI" id="CHEBI:21137"/>
    </cofactor>
</comment>
<comment type="pathway">
    <text evidence="18">Amino-acid biosynthesis.</text>
</comment>
<keyword evidence="7" id="KW-0028">Amino-acid biosynthesis</keyword>
<dbReference type="FunFam" id="2.160.20.60:FF:000002">
    <property type="entry name" value="Glutamate synthase, large subunit"/>
    <property type="match status" value="1"/>
</dbReference>
<keyword evidence="9" id="KW-0288">FMN</keyword>
<dbReference type="GO" id="GO:0015930">
    <property type="term" value="F:glutamate synthase activity"/>
    <property type="evidence" value="ECO:0007669"/>
    <property type="project" value="InterPro"/>
</dbReference>
<keyword evidence="16" id="KW-0314">Glutamate biosynthesis</keyword>
<evidence type="ECO:0000256" key="6">
    <source>
        <dbReference type="ARBA" id="ARBA00009716"/>
    </source>
</evidence>
<dbReference type="Pfam" id="PF04898">
    <property type="entry name" value="Glu_syn_central"/>
    <property type="match status" value="1"/>
</dbReference>
<keyword evidence="11" id="KW-0274">FAD</keyword>
<evidence type="ECO:0000256" key="13">
    <source>
        <dbReference type="ARBA" id="ARBA00023002"/>
    </source>
</evidence>
<keyword evidence="14" id="KW-0408">Iron</keyword>
<dbReference type="GO" id="GO:0019676">
    <property type="term" value="P:ammonia assimilation cycle"/>
    <property type="evidence" value="ECO:0007669"/>
    <property type="project" value="TreeGrafter"/>
</dbReference>
<dbReference type="Pfam" id="PF01493">
    <property type="entry name" value="GXGXG"/>
    <property type="match status" value="1"/>
</dbReference>
<dbReference type="GO" id="GO:0051538">
    <property type="term" value="F:3 iron, 4 sulfur cluster binding"/>
    <property type="evidence" value="ECO:0007669"/>
    <property type="project" value="UniProtKB-KW"/>
</dbReference>
<dbReference type="SUPFAM" id="SSF56235">
    <property type="entry name" value="N-terminal nucleophile aminohydrolases (Ntn hydrolases)"/>
    <property type="match status" value="1"/>
</dbReference>
<dbReference type="InterPro" id="IPR006982">
    <property type="entry name" value="Glu_synth_centr_N"/>
</dbReference>
<evidence type="ECO:0000256" key="7">
    <source>
        <dbReference type="ARBA" id="ARBA00022605"/>
    </source>
</evidence>
<feature type="domain" description="Glutamine amidotransferase type-2" evidence="19">
    <location>
        <begin position="22"/>
        <end position="411"/>
    </location>
</feature>
<comment type="cofactor">
    <cofactor evidence="1">
        <name>FMN</name>
        <dbReference type="ChEBI" id="CHEBI:58210"/>
    </cofactor>
</comment>
<dbReference type="SUPFAM" id="SSF69336">
    <property type="entry name" value="Alpha subunit of glutamate synthase, C-terminal domain"/>
    <property type="match status" value="1"/>
</dbReference>
<dbReference type="InterPro" id="IPR013785">
    <property type="entry name" value="Aldolase_TIM"/>
</dbReference>
<dbReference type="CDD" id="cd00713">
    <property type="entry name" value="GltS"/>
    <property type="match status" value="1"/>
</dbReference>
<dbReference type="PROSITE" id="PS51278">
    <property type="entry name" value="GATASE_TYPE_2"/>
    <property type="match status" value="1"/>
</dbReference>
<evidence type="ECO:0000256" key="10">
    <source>
        <dbReference type="ARBA" id="ARBA00022723"/>
    </source>
</evidence>
<evidence type="ECO:0000256" key="15">
    <source>
        <dbReference type="ARBA" id="ARBA00023014"/>
    </source>
</evidence>
<dbReference type="PANTHER" id="PTHR11938">
    <property type="entry name" value="FAD NADPH DEHYDROGENASE/OXIDOREDUCTASE"/>
    <property type="match status" value="1"/>
</dbReference>
<dbReference type="Gene3D" id="3.20.20.70">
    <property type="entry name" value="Aldolase class I"/>
    <property type="match status" value="2"/>
</dbReference>
<keyword evidence="10" id="KW-0479">Metal-binding</keyword>
<protein>
    <submittedName>
        <fullName evidence="20">Conserved region in glutamate synthase</fullName>
    </submittedName>
</protein>
<accession>A0A2K1Q0F7</accession>
<dbReference type="EMBL" id="NPZB01000001">
    <property type="protein sequence ID" value="PNS08525.1"/>
    <property type="molecule type" value="Genomic_DNA"/>
</dbReference>
<keyword evidence="12" id="KW-0315">Glutamine amidotransferase</keyword>
<dbReference type="FunFam" id="3.20.20.70:FF:000061">
    <property type="entry name" value="Glutamate synthase large subunit"/>
    <property type="match status" value="1"/>
</dbReference>
<evidence type="ECO:0000256" key="9">
    <source>
        <dbReference type="ARBA" id="ARBA00022643"/>
    </source>
</evidence>
<dbReference type="SUPFAM" id="SSF51395">
    <property type="entry name" value="FMN-linked oxidoreductases"/>
    <property type="match status" value="1"/>
</dbReference>
<dbReference type="InterPro" id="IPR017932">
    <property type="entry name" value="GATase_2_dom"/>
</dbReference>
<evidence type="ECO:0000256" key="18">
    <source>
        <dbReference type="ARBA" id="ARBA00029440"/>
    </source>
</evidence>
<comment type="cofactor">
    <cofactor evidence="3">
        <name>FAD</name>
        <dbReference type="ChEBI" id="CHEBI:57692"/>
    </cofactor>
</comment>
<dbReference type="CDD" id="cd00982">
    <property type="entry name" value="gltB_C"/>
    <property type="match status" value="1"/>
</dbReference>
<comment type="similarity">
    <text evidence="6">Belongs to the glutamate synthase family.</text>
</comment>
<evidence type="ECO:0000256" key="17">
    <source>
        <dbReference type="ARBA" id="ARBA00023291"/>
    </source>
</evidence>
<evidence type="ECO:0000256" key="8">
    <source>
        <dbReference type="ARBA" id="ARBA00022630"/>
    </source>
</evidence>
<keyword evidence="17" id="KW-0003">3Fe-4S</keyword>
<evidence type="ECO:0000256" key="2">
    <source>
        <dbReference type="ARBA" id="ARBA00001927"/>
    </source>
</evidence>
<keyword evidence="15" id="KW-0411">Iron-sulfur</keyword>
<evidence type="ECO:0000256" key="1">
    <source>
        <dbReference type="ARBA" id="ARBA00001917"/>
    </source>
</evidence>
<comment type="pathway">
    <text evidence="4">Energy metabolism; nitrogen metabolism.</text>
</comment>
<dbReference type="InterPro" id="IPR050711">
    <property type="entry name" value="ET-N_metabolism_enzyme"/>
</dbReference>
<comment type="pathway">
    <text evidence="5">Nitrogen metabolism.</text>
</comment>
<dbReference type="InterPro" id="IPR029055">
    <property type="entry name" value="Ntn_hydrolases_N"/>
</dbReference>
<evidence type="ECO:0000256" key="11">
    <source>
        <dbReference type="ARBA" id="ARBA00022827"/>
    </source>
</evidence>
<evidence type="ECO:0000313" key="20">
    <source>
        <dbReference type="EMBL" id="PNS08525.1"/>
    </source>
</evidence>
<dbReference type="GO" id="GO:0046872">
    <property type="term" value="F:metal ion binding"/>
    <property type="evidence" value="ECO:0007669"/>
    <property type="project" value="UniProtKB-KW"/>
</dbReference>
<evidence type="ECO:0000259" key="19">
    <source>
        <dbReference type="PROSITE" id="PS51278"/>
    </source>
</evidence>
<dbReference type="NCBIfam" id="NF008730">
    <property type="entry name" value="PRK11750.1"/>
    <property type="match status" value="1"/>
</dbReference>
<dbReference type="RefSeq" id="WP_103073697.1">
    <property type="nucleotide sequence ID" value="NZ_NPZB01000001.1"/>
</dbReference>
<dbReference type="Gene3D" id="3.60.20.10">
    <property type="entry name" value="Glutamine Phosphoribosylpyrophosphate, subunit 1, domain 1"/>
    <property type="match status" value="1"/>
</dbReference>
<dbReference type="InterPro" id="IPR002489">
    <property type="entry name" value="Glu_synth_asu_C"/>
</dbReference>
<dbReference type="Proteomes" id="UP000236220">
    <property type="component" value="Unassembled WGS sequence"/>
</dbReference>
<gene>
    <name evidence="20" type="ORF">Lysil_0154</name>
</gene>
<dbReference type="OrthoDB" id="9758182at2"/>
<evidence type="ECO:0000256" key="16">
    <source>
        <dbReference type="ARBA" id="ARBA00023164"/>
    </source>
</evidence>
<organism evidence="20 21">
    <name type="scientific">Solilutibacter silvestris</name>
    <dbReference type="NCBI Taxonomy" id="1645665"/>
    <lineage>
        <taxon>Bacteria</taxon>
        <taxon>Pseudomonadati</taxon>
        <taxon>Pseudomonadota</taxon>
        <taxon>Gammaproteobacteria</taxon>
        <taxon>Lysobacterales</taxon>
        <taxon>Lysobacteraceae</taxon>
        <taxon>Solilutibacter</taxon>
    </lineage>
</organism>
<name>A0A2K1Q0F7_9GAMM</name>
<proteinExistence type="inferred from homology"/>
<dbReference type="InterPro" id="IPR002932">
    <property type="entry name" value="Glu_synthdom"/>
</dbReference>
<evidence type="ECO:0000256" key="4">
    <source>
        <dbReference type="ARBA" id="ARBA00004802"/>
    </source>
</evidence>
<dbReference type="Gene3D" id="2.160.20.60">
    <property type="entry name" value="Glutamate synthase, alpha subunit, C-terminal domain"/>
    <property type="match status" value="1"/>
</dbReference>
<dbReference type="CDD" id="cd02808">
    <property type="entry name" value="GltS_FMN"/>
    <property type="match status" value="1"/>
</dbReference>